<proteinExistence type="predicted"/>
<dbReference type="EMBL" id="VCIZ01000010">
    <property type="protein sequence ID" value="TSP11455.1"/>
    <property type="molecule type" value="Genomic_DNA"/>
</dbReference>
<keyword evidence="3" id="KW-1185">Reference proteome</keyword>
<evidence type="ECO:0000313" key="2">
    <source>
        <dbReference type="EMBL" id="TSP11455.1"/>
    </source>
</evidence>
<organism evidence="2 3">
    <name type="scientific">Cupriavidus campinensis</name>
    <dbReference type="NCBI Taxonomy" id="151783"/>
    <lineage>
        <taxon>Bacteria</taxon>
        <taxon>Pseudomonadati</taxon>
        <taxon>Pseudomonadota</taxon>
        <taxon>Betaproteobacteria</taxon>
        <taxon>Burkholderiales</taxon>
        <taxon>Burkholderiaceae</taxon>
        <taxon>Cupriavidus</taxon>
    </lineage>
</organism>
<protein>
    <recommendedName>
        <fullName evidence="4">Helix-turn-helix domain-containing protein</fullName>
    </recommendedName>
</protein>
<dbReference type="Proteomes" id="UP000318943">
    <property type="component" value="Unassembled WGS sequence"/>
</dbReference>
<evidence type="ECO:0000313" key="3">
    <source>
        <dbReference type="Proteomes" id="UP000318943"/>
    </source>
</evidence>
<evidence type="ECO:0000256" key="1">
    <source>
        <dbReference type="SAM" id="MobiDB-lite"/>
    </source>
</evidence>
<dbReference type="RefSeq" id="WP_144199565.1">
    <property type="nucleotide sequence ID" value="NZ_VCIZ01000010.1"/>
</dbReference>
<comment type="caution">
    <text evidence="2">The sequence shown here is derived from an EMBL/GenBank/DDBJ whole genome shotgun (WGS) entry which is preliminary data.</text>
</comment>
<reference evidence="2 3" key="1">
    <citation type="submission" date="2019-05" db="EMBL/GenBank/DDBJ databases">
        <title>Whole genome sequence analysis of Cupriavidus campinensis S14E4C strain.</title>
        <authorList>
            <person name="Abbaszade G."/>
            <person name="Szabo A."/>
            <person name="Toumi M."/>
            <person name="Toth E."/>
        </authorList>
    </citation>
    <scope>NUCLEOTIDE SEQUENCE [LARGE SCALE GENOMIC DNA]</scope>
    <source>
        <strain evidence="2 3">S14E4C</strain>
    </source>
</reference>
<name>A0ABY3EKL0_9BURK</name>
<sequence>MKRPSFQFYPADWRNNAKLRRCSEAARGAWMDILCVLHDSDEYGVCRWPLADLARAAGVPMKLAKELAAKDVLKGADKNAAPYVYMPRHAGKNGDPVTLVNANDGPCWYCSRFVRDEWVRQRRGGSTQFAADNQPPKKEPKASPKGGIGERQGDGPTSTSSPTEKKTEPIGSGAEAPQLSPSDALWQIAVPWLVSRKVEDKTARSLLGSARKQLGDDGAWELASACISEAPLEPVPWLAAALNARIMKKPAARPGGMQSRSDANIQGFLDSFGGQDDPMVIDMEVVR</sequence>
<feature type="region of interest" description="Disordered" evidence="1">
    <location>
        <begin position="124"/>
        <end position="179"/>
    </location>
</feature>
<gene>
    <name evidence="2" type="ORF">FGG12_17620</name>
</gene>
<accession>A0ABY3EKL0</accession>
<evidence type="ECO:0008006" key="4">
    <source>
        <dbReference type="Google" id="ProtNLM"/>
    </source>
</evidence>